<sequence length="43" mass="5099">LWSSIIKSKNKTYYLGYFWDKETAAQVVRIKRLELHGEFANHG</sequence>
<protein>
    <submittedName>
        <fullName evidence="1">Uncharacterized protein</fullName>
    </submittedName>
</protein>
<dbReference type="EMBL" id="BARS01046478">
    <property type="protein sequence ID" value="GAG29842.1"/>
    <property type="molecule type" value="Genomic_DNA"/>
</dbReference>
<name>X0X340_9ZZZZ</name>
<dbReference type="GO" id="GO:0003677">
    <property type="term" value="F:DNA binding"/>
    <property type="evidence" value="ECO:0007669"/>
    <property type="project" value="InterPro"/>
</dbReference>
<reference evidence="1" key="1">
    <citation type="journal article" date="2014" name="Front. Microbiol.">
        <title>High frequency of phylogenetically diverse reductive dehalogenase-homologous genes in deep subseafloor sedimentary metagenomes.</title>
        <authorList>
            <person name="Kawai M."/>
            <person name="Futagami T."/>
            <person name="Toyoda A."/>
            <person name="Takaki Y."/>
            <person name="Nishi S."/>
            <person name="Hori S."/>
            <person name="Arai W."/>
            <person name="Tsubouchi T."/>
            <person name="Morono Y."/>
            <person name="Uchiyama I."/>
            <person name="Ito T."/>
            <person name="Fujiyama A."/>
            <person name="Inagaki F."/>
            <person name="Takami H."/>
        </authorList>
    </citation>
    <scope>NUCLEOTIDE SEQUENCE</scope>
    <source>
        <strain evidence="1">Expedition CK06-06</strain>
    </source>
</reference>
<dbReference type="SUPFAM" id="SSF54171">
    <property type="entry name" value="DNA-binding domain"/>
    <property type="match status" value="1"/>
</dbReference>
<proteinExistence type="predicted"/>
<accession>X0X340</accession>
<organism evidence="1">
    <name type="scientific">marine sediment metagenome</name>
    <dbReference type="NCBI Taxonomy" id="412755"/>
    <lineage>
        <taxon>unclassified sequences</taxon>
        <taxon>metagenomes</taxon>
        <taxon>ecological metagenomes</taxon>
    </lineage>
</organism>
<comment type="caution">
    <text evidence="1">The sequence shown here is derived from an EMBL/GenBank/DDBJ whole genome shotgun (WGS) entry which is preliminary data.</text>
</comment>
<gene>
    <name evidence="1" type="ORF">S01H1_69963</name>
</gene>
<dbReference type="AlphaFoldDB" id="X0X340"/>
<feature type="non-terminal residue" evidence="1">
    <location>
        <position position="1"/>
    </location>
</feature>
<evidence type="ECO:0000313" key="1">
    <source>
        <dbReference type="EMBL" id="GAG29842.1"/>
    </source>
</evidence>
<dbReference type="InterPro" id="IPR016177">
    <property type="entry name" value="DNA-bd_dom_sf"/>
</dbReference>